<comment type="caution">
    <text evidence="10">The sequence shown here is derived from an EMBL/GenBank/DDBJ whole genome shotgun (WGS) entry which is preliminary data.</text>
</comment>
<name>A0ABT4ID13_9ACTO</name>
<evidence type="ECO:0000256" key="4">
    <source>
        <dbReference type="ARBA" id="ARBA00022741"/>
    </source>
</evidence>
<proteinExistence type="predicted"/>
<feature type="domain" description="Protein kinase" evidence="9">
    <location>
        <begin position="31"/>
        <end position="313"/>
    </location>
</feature>
<keyword evidence="3" id="KW-0808">Transferase</keyword>
<keyword evidence="2" id="KW-0723">Serine/threonine-protein kinase</keyword>
<dbReference type="InterPro" id="IPR008271">
    <property type="entry name" value="Ser/Thr_kinase_AS"/>
</dbReference>
<keyword evidence="6" id="KW-0067">ATP-binding</keyword>
<evidence type="ECO:0000256" key="6">
    <source>
        <dbReference type="ARBA" id="ARBA00022840"/>
    </source>
</evidence>
<accession>A0ABT4ID13</accession>
<dbReference type="GO" id="GO:0016301">
    <property type="term" value="F:kinase activity"/>
    <property type="evidence" value="ECO:0007669"/>
    <property type="project" value="UniProtKB-KW"/>
</dbReference>
<organism evidence="10 11">
    <name type="scientific">Actinomyces israelii</name>
    <dbReference type="NCBI Taxonomy" id="1659"/>
    <lineage>
        <taxon>Bacteria</taxon>
        <taxon>Bacillati</taxon>
        <taxon>Actinomycetota</taxon>
        <taxon>Actinomycetes</taxon>
        <taxon>Actinomycetales</taxon>
        <taxon>Actinomycetaceae</taxon>
        <taxon>Actinomyces</taxon>
    </lineage>
</organism>
<sequence>MNEPAARPQPSGGPHESFAPGTYVLGGRYWIEGLIGQNAGSGSHVHRAVAVAGVPGAGLAQGDRVVIKVMPSADLKMAQDEYAFLRQAVDNWWDANVAQPVEVTLSGGGACIVTRYVSGDSLRGVLDRAPDGLEADRALRLAYSILNGLDVLHRVPRDKANHGVIHRDVKPENIIVTSPGTHDEKAVIIDLGIASTATKAFAAPLRATLPYASPEQLLSPGDVTVRSDLFAAAIVLYEMLCGARPFGRGVAQFVVGADGTAVEVPGLAGPAARSGEVGAINGFLRRALTLDPARRARSAEAMMKELRGIHSFGGGVVLSVGDGVLDLGSWGGRAGPDGPPPGPAGGPGRGGPVPRVPGPDPAAPGRGRTASPPGPGAVADGQHRTALLPGAEADGFGRPCPVPGLIPGAGPGDPARLPPIPEPDEYSRLIDASITGRRSADWEAEIGKAVARKSLETAREAYLDNLVCHVLGRIRGRGWLSARAEACASAAAPFSMTDVERRSLRNDQYVLELRAHMRQHDADVRGRAQADAARVSSRVTAVCGGALAVIVLFLIFWSVS</sequence>
<keyword evidence="8" id="KW-0812">Transmembrane</keyword>
<gene>
    <name evidence="10" type="ORF">OHJ16_13105</name>
</gene>
<dbReference type="InterPro" id="IPR011009">
    <property type="entry name" value="Kinase-like_dom_sf"/>
</dbReference>
<dbReference type="InterPro" id="IPR000719">
    <property type="entry name" value="Prot_kinase_dom"/>
</dbReference>
<evidence type="ECO:0000313" key="11">
    <source>
        <dbReference type="Proteomes" id="UP001072034"/>
    </source>
</evidence>
<evidence type="ECO:0000313" key="10">
    <source>
        <dbReference type="EMBL" id="MCZ0858978.1"/>
    </source>
</evidence>
<feature type="transmembrane region" description="Helical" evidence="8">
    <location>
        <begin position="539"/>
        <end position="559"/>
    </location>
</feature>
<dbReference type="PROSITE" id="PS00108">
    <property type="entry name" value="PROTEIN_KINASE_ST"/>
    <property type="match status" value="1"/>
</dbReference>
<keyword evidence="8" id="KW-0472">Membrane</keyword>
<evidence type="ECO:0000256" key="7">
    <source>
        <dbReference type="SAM" id="MobiDB-lite"/>
    </source>
</evidence>
<dbReference type="PROSITE" id="PS50011">
    <property type="entry name" value="PROTEIN_KINASE_DOM"/>
    <property type="match status" value="1"/>
</dbReference>
<keyword evidence="5 10" id="KW-0418">Kinase</keyword>
<evidence type="ECO:0000256" key="2">
    <source>
        <dbReference type="ARBA" id="ARBA00022527"/>
    </source>
</evidence>
<protein>
    <recommendedName>
        <fullName evidence="1">non-specific serine/threonine protein kinase</fullName>
        <ecNumber evidence="1">2.7.11.1</ecNumber>
    </recommendedName>
</protein>
<dbReference type="CDD" id="cd14014">
    <property type="entry name" value="STKc_PknB_like"/>
    <property type="match status" value="1"/>
</dbReference>
<keyword evidence="11" id="KW-1185">Reference proteome</keyword>
<dbReference type="SMART" id="SM00220">
    <property type="entry name" value="S_TKc"/>
    <property type="match status" value="1"/>
</dbReference>
<dbReference type="Gene3D" id="1.10.510.10">
    <property type="entry name" value="Transferase(Phosphotransferase) domain 1"/>
    <property type="match status" value="1"/>
</dbReference>
<evidence type="ECO:0000256" key="3">
    <source>
        <dbReference type="ARBA" id="ARBA00022679"/>
    </source>
</evidence>
<dbReference type="Pfam" id="PF00069">
    <property type="entry name" value="Pkinase"/>
    <property type="match status" value="1"/>
</dbReference>
<evidence type="ECO:0000259" key="9">
    <source>
        <dbReference type="PROSITE" id="PS50011"/>
    </source>
</evidence>
<dbReference type="RefSeq" id="WP_268918296.1">
    <property type="nucleotide sequence ID" value="NZ_CP124548.1"/>
</dbReference>
<dbReference type="PANTHER" id="PTHR43289">
    <property type="entry name" value="MITOGEN-ACTIVATED PROTEIN KINASE KINASE KINASE 20-RELATED"/>
    <property type="match status" value="1"/>
</dbReference>
<keyword evidence="4" id="KW-0547">Nucleotide-binding</keyword>
<dbReference type="PANTHER" id="PTHR43289:SF6">
    <property type="entry name" value="SERINE_THREONINE-PROTEIN KINASE NEKL-3"/>
    <property type="match status" value="1"/>
</dbReference>
<dbReference type="EMBL" id="JAPTMY010000035">
    <property type="protein sequence ID" value="MCZ0858978.1"/>
    <property type="molecule type" value="Genomic_DNA"/>
</dbReference>
<dbReference type="EC" id="2.7.11.1" evidence="1"/>
<evidence type="ECO:0000256" key="1">
    <source>
        <dbReference type="ARBA" id="ARBA00012513"/>
    </source>
</evidence>
<reference evidence="10" key="1">
    <citation type="submission" date="2022-10" db="EMBL/GenBank/DDBJ databases">
        <title>Genome sequence of Actinomyces israelii ATCC 10048.</title>
        <authorList>
            <person name="Watt R.M."/>
            <person name="Tong W.M."/>
        </authorList>
    </citation>
    <scope>NUCLEOTIDE SEQUENCE</scope>
    <source>
        <strain evidence="10">ATCC 10048</strain>
    </source>
</reference>
<keyword evidence="8" id="KW-1133">Transmembrane helix</keyword>
<evidence type="ECO:0000256" key="5">
    <source>
        <dbReference type="ARBA" id="ARBA00022777"/>
    </source>
</evidence>
<dbReference type="Proteomes" id="UP001072034">
    <property type="component" value="Unassembled WGS sequence"/>
</dbReference>
<feature type="region of interest" description="Disordered" evidence="7">
    <location>
        <begin position="329"/>
        <end position="424"/>
    </location>
</feature>
<dbReference type="SUPFAM" id="SSF56112">
    <property type="entry name" value="Protein kinase-like (PK-like)"/>
    <property type="match status" value="1"/>
</dbReference>
<evidence type="ECO:0000256" key="8">
    <source>
        <dbReference type="SAM" id="Phobius"/>
    </source>
</evidence>